<feature type="transmembrane region" description="Helical" evidence="7">
    <location>
        <begin position="328"/>
        <end position="346"/>
    </location>
</feature>
<evidence type="ECO:0000256" key="4">
    <source>
        <dbReference type="ARBA" id="ARBA00022989"/>
    </source>
</evidence>
<evidence type="ECO:0000313" key="10">
    <source>
        <dbReference type="Proteomes" id="UP001597368"/>
    </source>
</evidence>
<dbReference type="Pfam" id="PF07690">
    <property type="entry name" value="MFS_1"/>
    <property type="match status" value="1"/>
</dbReference>
<gene>
    <name evidence="9" type="ORF">ACFSKW_13110</name>
</gene>
<dbReference type="PROSITE" id="PS50850">
    <property type="entry name" value="MFS"/>
    <property type="match status" value="1"/>
</dbReference>
<evidence type="ECO:0000256" key="7">
    <source>
        <dbReference type="SAM" id="Phobius"/>
    </source>
</evidence>
<feature type="transmembrane region" description="Helical" evidence="7">
    <location>
        <begin position="133"/>
        <end position="153"/>
    </location>
</feature>
<evidence type="ECO:0000256" key="1">
    <source>
        <dbReference type="ARBA" id="ARBA00004651"/>
    </source>
</evidence>
<dbReference type="PANTHER" id="PTHR43124:SF3">
    <property type="entry name" value="CHLORAMPHENICOL EFFLUX PUMP RV0191"/>
    <property type="match status" value="1"/>
</dbReference>
<evidence type="ECO:0000256" key="2">
    <source>
        <dbReference type="ARBA" id="ARBA00022475"/>
    </source>
</evidence>
<keyword evidence="4 7" id="KW-1133">Transmembrane helix</keyword>
<keyword evidence="3 7" id="KW-0812">Transmembrane</keyword>
<feature type="transmembrane region" description="Helical" evidence="7">
    <location>
        <begin position="295"/>
        <end position="316"/>
    </location>
</feature>
<dbReference type="InterPro" id="IPR050189">
    <property type="entry name" value="MFS_Efflux_Transporters"/>
</dbReference>
<evidence type="ECO:0000259" key="8">
    <source>
        <dbReference type="PROSITE" id="PS50850"/>
    </source>
</evidence>
<accession>A0ABW4SU07</accession>
<sequence>MPAPLPLGGLLALFTAAFTAVMTELLPAGLLPQISHDLHTTPTATGLLVTGYAITSCAAAIPVTAAVRTLPRRPVLLTVLAGFAAFNLLTALSTSYPLTFTARLLAGIMGGTLWAMLVGYATRMVPATHRGRAIAIVSAGITIALCAGIPAGTALAHTLGWRTTFAALAALALLLMAWVRLRVPDYPGENAAHRLPLRHVSRLPGIRRVLTLTLLVLLAHQATYTYIAPYAQHTGNRTDLALLVFGIATVAGIWITGTLIDRHPRATLQAAIALLTIAMLTLALLPAALLPATALWGTAFGALPTLLQAALVNASGPEHADTATSMQTTVYNLGIAAGSLTGGLVLQGAGPAALPWTTLLIVTATWRILPSRAPDPHRRPTTTPPDPHPKTLLK</sequence>
<comment type="subcellular location">
    <subcellularLocation>
        <location evidence="1">Cell membrane</location>
        <topology evidence="1">Multi-pass membrane protein</topology>
    </subcellularLocation>
</comment>
<keyword evidence="10" id="KW-1185">Reference proteome</keyword>
<comment type="caution">
    <text evidence="9">The sequence shown here is derived from an EMBL/GenBank/DDBJ whole genome shotgun (WGS) entry which is preliminary data.</text>
</comment>
<feature type="transmembrane region" description="Helical" evidence="7">
    <location>
        <begin position="240"/>
        <end position="260"/>
    </location>
</feature>
<evidence type="ECO:0000256" key="5">
    <source>
        <dbReference type="ARBA" id="ARBA00023136"/>
    </source>
</evidence>
<dbReference type="SUPFAM" id="SSF103473">
    <property type="entry name" value="MFS general substrate transporter"/>
    <property type="match status" value="1"/>
</dbReference>
<reference evidence="10" key="1">
    <citation type="journal article" date="2019" name="Int. J. Syst. Evol. Microbiol.">
        <title>The Global Catalogue of Microorganisms (GCM) 10K type strain sequencing project: providing services to taxonomists for standard genome sequencing and annotation.</title>
        <authorList>
            <consortium name="The Broad Institute Genomics Platform"/>
            <consortium name="The Broad Institute Genome Sequencing Center for Infectious Disease"/>
            <person name="Wu L."/>
            <person name="Ma J."/>
        </authorList>
    </citation>
    <scope>NUCLEOTIDE SEQUENCE [LARGE SCALE GENOMIC DNA]</scope>
    <source>
        <strain evidence="10">ICMP 6774ER</strain>
    </source>
</reference>
<dbReference type="PANTHER" id="PTHR43124">
    <property type="entry name" value="PURINE EFFLUX PUMP PBUE"/>
    <property type="match status" value="1"/>
</dbReference>
<dbReference type="EMBL" id="JBHUFV010000020">
    <property type="protein sequence ID" value="MFD1932415.1"/>
    <property type="molecule type" value="Genomic_DNA"/>
</dbReference>
<feature type="transmembrane region" description="Helical" evidence="7">
    <location>
        <begin position="74"/>
        <end position="94"/>
    </location>
</feature>
<feature type="region of interest" description="Disordered" evidence="6">
    <location>
        <begin position="372"/>
        <end position="394"/>
    </location>
</feature>
<feature type="transmembrane region" description="Helical" evidence="7">
    <location>
        <begin position="100"/>
        <end position="121"/>
    </location>
</feature>
<dbReference type="InterPro" id="IPR036259">
    <property type="entry name" value="MFS_trans_sf"/>
</dbReference>
<organism evidence="9 10">
    <name type="scientific">Nonomuraea mangrovi</name>
    <dbReference type="NCBI Taxonomy" id="2316207"/>
    <lineage>
        <taxon>Bacteria</taxon>
        <taxon>Bacillati</taxon>
        <taxon>Actinomycetota</taxon>
        <taxon>Actinomycetes</taxon>
        <taxon>Streptosporangiales</taxon>
        <taxon>Streptosporangiaceae</taxon>
        <taxon>Nonomuraea</taxon>
    </lineage>
</organism>
<dbReference type="CDD" id="cd17324">
    <property type="entry name" value="MFS_NepI_like"/>
    <property type="match status" value="1"/>
</dbReference>
<protein>
    <submittedName>
        <fullName evidence="9">MFS transporter</fullName>
    </submittedName>
</protein>
<evidence type="ECO:0000313" key="9">
    <source>
        <dbReference type="EMBL" id="MFD1932415.1"/>
    </source>
</evidence>
<keyword evidence="2" id="KW-1003">Cell membrane</keyword>
<feature type="transmembrane region" description="Helical" evidence="7">
    <location>
        <begin position="267"/>
        <end position="289"/>
    </location>
</feature>
<evidence type="ECO:0000256" key="3">
    <source>
        <dbReference type="ARBA" id="ARBA00022692"/>
    </source>
</evidence>
<evidence type="ECO:0000256" key="6">
    <source>
        <dbReference type="SAM" id="MobiDB-lite"/>
    </source>
</evidence>
<dbReference type="Proteomes" id="UP001597368">
    <property type="component" value="Unassembled WGS sequence"/>
</dbReference>
<proteinExistence type="predicted"/>
<name>A0ABW4SU07_9ACTN</name>
<feature type="domain" description="Major facilitator superfamily (MFS) profile" evidence="8">
    <location>
        <begin position="9"/>
        <end position="373"/>
    </location>
</feature>
<dbReference type="InterPro" id="IPR011701">
    <property type="entry name" value="MFS"/>
</dbReference>
<feature type="transmembrane region" description="Helical" evidence="7">
    <location>
        <begin position="159"/>
        <end position="179"/>
    </location>
</feature>
<keyword evidence="5 7" id="KW-0472">Membrane</keyword>
<feature type="transmembrane region" description="Helical" evidence="7">
    <location>
        <begin position="209"/>
        <end position="228"/>
    </location>
</feature>
<dbReference type="Gene3D" id="1.20.1250.20">
    <property type="entry name" value="MFS general substrate transporter like domains"/>
    <property type="match status" value="1"/>
</dbReference>
<dbReference type="RefSeq" id="WP_379572475.1">
    <property type="nucleotide sequence ID" value="NZ_JBHUFV010000020.1"/>
</dbReference>
<feature type="transmembrane region" description="Helical" evidence="7">
    <location>
        <begin position="47"/>
        <end position="67"/>
    </location>
</feature>
<dbReference type="InterPro" id="IPR020846">
    <property type="entry name" value="MFS_dom"/>
</dbReference>